<accession>A0AAV4H1P3</accession>
<proteinExistence type="predicted"/>
<reference evidence="1 2" key="1">
    <citation type="journal article" date="2021" name="Elife">
        <title>Chloroplast acquisition without the gene transfer in kleptoplastic sea slugs, Plakobranchus ocellatus.</title>
        <authorList>
            <person name="Maeda T."/>
            <person name="Takahashi S."/>
            <person name="Yoshida T."/>
            <person name="Shimamura S."/>
            <person name="Takaki Y."/>
            <person name="Nagai Y."/>
            <person name="Toyoda A."/>
            <person name="Suzuki Y."/>
            <person name="Arimoto A."/>
            <person name="Ishii H."/>
            <person name="Satoh N."/>
            <person name="Nishiyama T."/>
            <person name="Hasebe M."/>
            <person name="Maruyama T."/>
            <person name="Minagawa J."/>
            <person name="Obokata J."/>
            <person name="Shigenobu S."/>
        </authorList>
    </citation>
    <scope>NUCLEOTIDE SEQUENCE [LARGE SCALE GENOMIC DNA]</scope>
</reference>
<sequence>MLQHLPPACTDFFLKMFEALFTRKKGTIIPIQKSGKDPSQMASYQPIQLSSCTEESPDRVEVSLFADNLAILASSDDLTEAEALIQEALTSLRSGIRAGK</sequence>
<name>A0AAV4H1P3_9GAST</name>
<dbReference type="EMBL" id="BMAT01012409">
    <property type="protein sequence ID" value="GFR91783.1"/>
    <property type="molecule type" value="Genomic_DNA"/>
</dbReference>
<comment type="caution">
    <text evidence="1">The sequence shown here is derived from an EMBL/GenBank/DDBJ whole genome shotgun (WGS) entry which is preliminary data.</text>
</comment>
<evidence type="ECO:0000313" key="1">
    <source>
        <dbReference type="EMBL" id="GFR91783.1"/>
    </source>
</evidence>
<organism evidence="1 2">
    <name type="scientific">Elysia marginata</name>
    <dbReference type="NCBI Taxonomy" id="1093978"/>
    <lineage>
        <taxon>Eukaryota</taxon>
        <taxon>Metazoa</taxon>
        <taxon>Spiralia</taxon>
        <taxon>Lophotrochozoa</taxon>
        <taxon>Mollusca</taxon>
        <taxon>Gastropoda</taxon>
        <taxon>Heterobranchia</taxon>
        <taxon>Euthyneura</taxon>
        <taxon>Panpulmonata</taxon>
        <taxon>Sacoglossa</taxon>
        <taxon>Placobranchoidea</taxon>
        <taxon>Plakobranchidae</taxon>
        <taxon>Elysia</taxon>
    </lineage>
</organism>
<keyword evidence="2" id="KW-1185">Reference proteome</keyword>
<dbReference type="AlphaFoldDB" id="A0AAV4H1P3"/>
<dbReference type="Proteomes" id="UP000762676">
    <property type="component" value="Unassembled WGS sequence"/>
</dbReference>
<evidence type="ECO:0000313" key="2">
    <source>
        <dbReference type="Proteomes" id="UP000762676"/>
    </source>
</evidence>
<gene>
    <name evidence="1" type="ORF">ElyMa_006184200</name>
</gene>
<protein>
    <submittedName>
        <fullName evidence="1">Ribonuclease HI</fullName>
    </submittedName>
</protein>